<dbReference type="EMBL" id="JBBPFD010000730">
    <property type="protein sequence ID" value="KAK7877020.1"/>
    <property type="molecule type" value="Genomic_DNA"/>
</dbReference>
<comment type="caution">
    <text evidence="2">The sequence shown here is derived from an EMBL/GenBank/DDBJ whole genome shotgun (WGS) entry which is preliminary data.</text>
</comment>
<feature type="compositionally biased region" description="Basic and acidic residues" evidence="1">
    <location>
        <begin position="301"/>
        <end position="322"/>
    </location>
</feature>
<gene>
    <name evidence="2" type="ORF">WMY93_032260</name>
</gene>
<accession>A0AAW0MDA0</accession>
<feature type="region of interest" description="Disordered" evidence="1">
    <location>
        <begin position="217"/>
        <end position="326"/>
    </location>
</feature>
<feature type="compositionally biased region" description="Polar residues" evidence="1">
    <location>
        <begin position="265"/>
        <end position="277"/>
    </location>
</feature>
<feature type="compositionally biased region" description="Basic and acidic residues" evidence="1">
    <location>
        <begin position="221"/>
        <end position="231"/>
    </location>
</feature>
<evidence type="ECO:0000256" key="1">
    <source>
        <dbReference type="SAM" id="MobiDB-lite"/>
    </source>
</evidence>
<proteinExistence type="predicted"/>
<evidence type="ECO:0000313" key="3">
    <source>
        <dbReference type="Proteomes" id="UP001460270"/>
    </source>
</evidence>
<feature type="compositionally biased region" description="Basic and acidic residues" evidence="1">
    <location>
        <begin position="253"/>
        <end position="263"/>
    </location>
</feature>
<protein>
    <submittedName>
        <fullName evidence="2">Uncharacterized protein</fullName>
    </submittedName>
</protein>
<name>A0AAW0MDA0_9GOBI</name>
<dbReference type="AlphaFoldDB" id="A0AAW0MDA0"/>
<dbReference type="Proteomes" id="UP001460270">
    <property type="component" value="Unassembled WGS sequence"/>
</dbReference>
<feature type="region of interest" description="Disordered" evidence="1">
    <location>
        <begin position="1"/>
        <end position="32"/>
    </location>
</feature>
<keyword evidence="3" id="KW-1185">Reference proteome</keyword>
<feature type="non-terminal residue" evidence="2">
    <location>
        <position position="373"/>
    </location>
</feature>
<evidence type="ECO:0000313" key="2">
    <source>
        <dbReference type="EMBL" id="KAK7877020.1"/>
    </source>
</evidence>
<reference evidence="3" key="1">
    <citation type="submission" date="2024-04" db="EMBL/GenBank/DDBJ databases">
        <title>Salinicola lusitanus LLJ914,a marine bacterium isolated from the Okinawa Trough.</title>
        <authorList>
            <person name="Li J."/>
        </authorList>
    </citation>
    <scope>NUCLEOTIDE SEQUENCE [LARGE SCALE GENOMIC DNA]</scope>
</reference>
<feature type="compositionally biased region" description="Polar residues" evidence="1">
    <location>
        <begin position="232"/>
        <end position="250"/>
    </location>
</feature>
<organism evidence="2 3">
    <name type="scientific">Mugilogobius chulae</name>
    <name type="common">yellowstripe goby</name>
    <dbReference type="NCBI Taxonomy" id="88201"/>
    <lineage>
        <taxon>Eukaryota</taxon>
        <taxon>Metazoa</taxon>
        <taxon>Chordata</taxon>
        <taxon>Craniata</taxon>
        <taxon>Vertebrata</taxon>
        <taxon>Euteleostomi</taxon>
        <taxon>Actinopterygii</taxon>
        <taxon>Neopterygii</taxon>
        <taxon>Teleostei</taxon>
        <taxon>Neoteleostei</taxon>
        <taxon>Acanthomorphata</taxon>
        <taxon>Gobiaria</taxon>
        <taxon>Gobiiformes</taxon>
        <taxon>Gobioidei</taxon>
        <taxon>Gobiidae</taxon>
        <taxon>Gobionellinae</taxon>
        <taxon>Mugilogobius</taxon>
    </lineage>
</organism>
<feature type="compositionally biased region" description="Basic and acidic residues" evidence="1">
    <location>
        <begin position="280"/>
        <end position="290"/>
    </location>
</feature>
<sequence>MLQATKQLTPEKDDSAVASEGQDLQSLENLRDKSFDTGEKTFSYQEDKKRLIQSTNQQYSSRLSPIGYQDETLRPSGRPAHAVGFWFVLTHDKELADALIQELADALIQELADALIQELTDALIQELADALIQELTDALIQELADALIQEEIPQESLICHEEATHTEAQQDSGSMRQSLQPTQVAQVVQLIQDGTSMQAVARRFAVCQRSVQSIEALPGDRPVHQETDQYIRRQTSTPGDQYTRRQTSTPGDRPVHQETDPVHQETGQYTRRQTSTPGDRPVHQETDQYTRRQTSTPGDRPSGDRPVHQETDQYTRRREGGRWRAATQQQDRYLLLCARRNSRSTARALQMSSSRPQMCMCLLKQSETDSMRL</sequence>